<dbReference type="EMBL" id="JGZI01000010">
    <property type="protein sequence ID" value="KFI81454.1"/>
    <property type="molecule type" value="Genomic_DNA"/>
</dbReference>
<comment type="caution">
    <text evidence="2">The sequence shown here is derived from an EMBL/GenBank/DDBJ whole genome shotgun (WGS) entry which is preliminary data.</text>
</comment>
<sequence length="298" mass="32703">MGLFGFGKQRSKRDETNDEAPIEEAEDKDLDAAEIEDTEDLDEQVADEAADDEDAKPVVDFVEDDEDDDESAYQGTTYEGPWDAEDDDVIDYGSHLDVGAFHLPYLQGVELRLKANRSTGQILGATITYGSSSLELEAFAAPKTMGLWDEVRTDLINANPESTEEQGAFGTEILLPVSVKGKRLMTRVVGVDGPRWMLRGIFSGNAAAASEEKDILDQYFSDIVVERGDEPLAPHDLIPMHPPVAPDEDADDEQEDGAQDSDDKDAKIPGKPKGPFNSDQQTEVKSTLSRGPMFSEMR</sequence>
<dbReference type="GeneID" id="98301056"/>
<dbReference type="eggNOG" id="ENOG5030NZ9">
    <property type="taxonomic scope" value="Bacteria"/>
</dbReference>
<evidence type="ECO:0000313" key="3">
    <source>
        <dbReference type="Proteomes" id="UP000029050"/>
    </source>
</evidence>
<dbReference type="AlphaFoldDB" id="A0A087CDV4"/>
<evidence type="ECO:0008006" key="4">
    <source>
        <dbReference type="Google" id="ProtNLM"/>
    </source>
</evidence>
<proteinExistence type="predicted"/>
<dbReference type="OrthoDB" id="8480367at2"/>
<keyword evidence="3" id="KW-1185">Reference proteome</keyword>
<feature type="compositionally biased region" description="Acidic residues" evidence="1">
    <location>
        <begin position="61"/>
        <end position="71"/>
    </location>
</feature>
<reference evidence="2 3" key="1">
    <citation type="submission" date="2014-03" db="EMBL/GenBank/DDBJ databases">
        <title>Genomics of Bifidobacteria.</title>
        <authorList>
            <person name="Ventura M."/>
            <person name="Milani C."/>
            <person name="Lugli G.A."/>
        </authorList>
    </citation>
    <scope>NUCLEOTIDE SEQUENCE [LARGE SCALE GENOMIC DNA]</scope>
    <source>
        <strain evidence="2 3">LMG 21775</strain>
    </source>
</reference>
<feature type="compositionally biased region" description="Acidic residues" evidence="1">
    <location>
        <begin position="246"/>
        <end position="263"/>
    </location>
</feature>
<feature type="region of interest" description="Disordered" evidence="1">
    <location>
        <begin position="1"/>
        <end position="84"/>
    </location>
</feature>
<name>A0A087CDV4_9BIFI</name>
<gene>
    <name evidence="2" type="ORF">BPSY_1863</name>
</gene>
<accession>A0A087CDV4</accession>
<dbReference type="InterPro" id="IPR022183">
    <property type="entry name" value="DUF3710"/>
</dbReference>
<dbReference type="Proteomes" id="UP000029050">
    <property type="component" value="Unassembled WGS sequence"/>
</dbReference>
<feature type="region of interest" description="Disordered" evidence="1">
    <location>
        <begin position="232"/>
        <end position="298"/>
    </location>
</feature>
<dbReference type="Pfam" id="PF12502">
    <property type="entry name" value="DUF3710"/>
    <property type="match status" value="1"/>
</dbReference>
<feature type="compositionally biased region" description="Acidic residues" evidence="1">
    <location>
        <begin position="16"/>
        <end position="54"/>
    </location>
</feature>
<organism evidence="2 3">
    <name type="scientific">Bifidobacterium psychraerophilum</name>
    <dbReference type="NCBI Taxonomy" id="218140"/>
    <lineage>
        <taxon>Bacteria</taxon>
        <taxon>Bacillati</taxon>
        <taxon>Actinomycetota</taxon>
        <taxon>Actinomycetes</taxon>
        <taxon>Bifidobacteriales</taxon>
        <taxon>Bifidobacteriaceae</taxon>
        <taxon>Bifidobacterium</taxon>
    </lineage>
</organism>
<protein>
    <recommendedName>
        <fullName evidence="4">DUF3710 domain-containing protein</fullName>
    </recommendedName>
</protein>
<dbReference type="RefSeq" id="WP_033495211.1">
    <property type="nucleotide sequence ID" value="NZ_JGZI01000010.1"/>
</dbReference>
<evidence type="ECO:0000313" key="2">
    <source>
        <dbReference type="EMBL" id="KFI81454.1"/>
    </source>
</evidence>
<evidence type="ECO:0000256" key="1">
    <source>
        <dbReference type="SAM" id="MobiDB-lite"/>
    </source>
</evidence>
<feature type="compositionally biased region" description="Polar residues" evidence="1">
    <location>
        <begin position="277"/>
        <end position="289"/>
    </location>
</feature>
<dbReference type="STRING" id="218140.BPSY_1863"/>